<keyword evidence="3" id="KW-1185">Reference proteome</keyword>
<evidence type="ECO:0000313" key="2">
    <source>
        <dbReference type="EMBL" id="CAB1448624.1"/>
    </source>
</evidence>
<evidence type="ECO:0000313" key="3">
    <source>
        <dbReference type="Proteomes" id="UP001153269"/>
    </source>
</evidence>
<dbReference type="EMBL" id="CADEAL010003984">
    <property type="protein sequence ID" value="CAB1448624.1"/>
    <property type="molecule type" value="Genomic_DNA"/>
</dbReference>
<evidence type="ECO:0000256" key="1">
    <source>
        <dbReference type="SAM" id="MobiDB-lite"/>
    </source>
</evidence>
<gene>
    <name evidence="2" type="ORF">PLEPLA_LOCUS36274</name>
</gene>
<proteinExistence type="predicted"/>
<dbReference type="Proteomes" id="UP001153269">
    <property type="component" value="Unassembled WGS sequence"/>
</dbReference>
<protein>
    <submittedName>
        <fullName evidence="2">Uncharacterized protein</fullName>
    </submittedName>
</protein>
<reference evidence="2" key="1">
    <citation type="submission" date="2020-03" db="EMBL/GenBank/DDBJ databases">
        <authorList>
            <person name="Weist P."/>
        </authorList>
    </citation>
    <scope>NUCLEOTIDE SEQUENCE</scope>
</reference>
<feature type="region of interest" description="Disordered" evidence="1">
    <location>
        <begin position="1"/>
        <end position="26"/>
    </location>
</feature>
<accession>A0A9N7V9V6</accession>
<comment type="caution">
    <text evidence="2">The sequence shown here is derived from an EMBL/GenBank/DDBJ whole genome shotgun (WGS) entry which is preliminary data.</text>
</comment>
<dbReference type="AlphaFoldDB" id="A0A9N7V9V6"/>
<organism evidence="2 3">
    <name type="scientific">Pleuronectes platessa</name>
    <name type="common">European plaice</name>
    <dbReference type="NCBI Taxonomy" id="8262"/>
    <lineage>
        <taxon>Eukaryota</taxon>
        <taxon>Metazoa</taxon>
        <taxon>Chordata</taxon>
        <taxon>Craniata</taxon>
        <taxon>Vertebrata</taxon>
        <taxon>Euteleostomi</taxon>
        <taxon>Actinopterygii</taxon>
        <taxon>Neopterygii</taxon>
        <taxon>Teleostei</taxon>
        <taxon>Neoteleostei</taxon>
        <taxon>Acanthomorphata</taxon>
        <taxon>Carangaria</taxon>
        <taxon>Pleuronectiformes</taxon>
        <taxon>Pleuronectoidei</taxon>
        <taxon>Pleuronectidae</taxon>
        <taxon>Pleuronectes</taxon>
    </lineage>
</organism>
<name>A0A9N7V9V6_PLEPL</name>
<sequence>METSRLRAVGSEQRDDTSQDTSGLHCGPRPFSTVWLIGSVEEKKSFSQRAVKKPRQKANTGCSEDGMRVKCRGFSEEVRERCPPSDPSSPERSLLLLVHDGGSMAALSSL</sequence>